<evidence type="ECO:0000256" key="1">
    <source>
        <dbReference type="ARBA" id="ARBA00023224"/>
    </source>
</evidence>
<dbReference type="GO" id="GO:0004888">
    <property type="term" value="F:transmembrane signaling receptor activity"/>
    <property type="evidence" value="ECO:0007669"/>
    <property type="project" value="InterPro"/>
</dbReference>
<protein>
    <submittedName>
        <fullName evidence="8">Methyl-accepting chemotaxis protein</fullName>
    </submittedName>
</protein>
<dbReference type="PROSITE" id="PS50111">
    <property type="entry name" value="CHEMOTAXIS_TRANSDUC_2"/>
    <property type="match status" value="1"/>
</dbReference>
<organism evidence="8 9">
    <name type="scientific">Desulfofustis glycolicus DSM 9705</name>
    <dbReference type="NCBI Taxonomy" id="1121409"/>
    <lineage>
        <taxon>Bacteria</taxon>
        <taxon>Pseudomonadati</taxon>
        <taxon>Thermodesulfobacteriota</taxon>
        <taxon>Desulfobulbia</taxon>
        <taxon>Desulfobulbales</taxon>
        <taxon>Desulfocapsaceae</taxon>
        <taxon>Desulfofustis</taxon>
    </lineage>
</organism>
<evidence type="ECO:0000256" key="3">
    <source>
        <dbReference type="PROSITE-ProRule" id="PRU00284"/>
    </source>
</evidence>
<feature type="transmembrane region" description="Helical" evidence="5">
    <location>
        <begin position="6"/>
        <end position="30"/>
    </location>
</feature>
<dbReference type="GO" id="GO:0006935">
    <property type="term" value="P:chemotaxis"/>
    <property type="evidence" value="ECO:0007669"/>
    <property type="project" value="InterPro"/>
</dbReference>
<feature type="domain" description="HAMP" evidence="7">
    <location>
        <begin position="315"/>
        <end position="369"/>
    </location>
</feature>
<dbReference type="InterPro" id="IPR003660">
    <property type="entry name" value="HAMP_dom"/>
</dbReference>
<dbReference type="PANTHER" id="PTHR32089:SF112">
    <property type="entry name" value="LYSOZYME-LIKE PROTEIN-RELATED"/>
    <property type="match status" value="1"/>
</dbReference>
<sequence>MKLKGKLLAISAIGIVISFTASAAITFYYYNHEKQKRITEAVAMAQHNFDVAMDAKKDVWQTNALQIAGNQQIISALASGDRDQADRVLSGLGAVFKENTTFRNVAIHLIDKDLHSFYKSWDKDRFGEQLSHSQGYPLIKGSGKSLVAMEISPKGLRLKGLFPIRDGETFLGIANFEGGLNSIKMTLKPYGIDFLYFMDAKDVAIAPGLKDKQKTGAFLLNQGNIDEEFNTFINQEGVLPRILDNDYLITDEYLSFKGSFTDFSGQPVGLYLLGMKTDLVMKDIYALRGLMAKLFAGLFGCFLALLLVLIFFINRTVIAPLNAISKNMEDIAVGEGDLTKRIPVQSKDEIGILAGWFNQFLDKLNAIVVDISRNSETVTTASYELLSVSGQLADTAENLTGRSNTVAVASEEMSSNMNSVAAASEQIATNVGMVTGSASLMQNSLADVRRNCDQASTVSDHAATQINETTQRVELLGKAAEEISQITEAITEIADQTNLLALNATIEAARAGDAGKGFAVVAGEIKELASQTTSATGNIRQKISEIQSLTNTTVDDVDKVAEVFGQVKTVIDEIVAAIEQQSASAEEVAGNIEQAAKGLQEVNENVSQSSQVSLEIARDISDVRTYADDMHLKSQTMRGSAENLTSLSAKLKEMISVFKIKQTEGPGASPLHHRQRTRQQAT</sequence>
<dbReference type="Gene3D" id="1.10.287.950">
    <property type="entry name" value="Methyl-accepting chemotaxis protein"/>
    <property type="match status" value="1"/>
</dbReference>
<dbReference type="CDD" id="cd11386">
    <property type="entry name" value="MCP_signal"/>
    <property type="match status" value="1"/>
</dbReference>
<dbReference type="CDD" id="cd06225">
    <property type="entry name" value="HAMP"/>
    <property type="match status" value="1"/>
</dbReference>
<evidence type="ECO:0000313" key="9">
    <source>
        <dbReference type="Proteomes" id="UP000184139"/>
    </source>
</evidence>
<dbReference type="OrthoDB" id="9816383at2"/>
<dbReference type="GO" id="GO:0016020">
    <property type="term" value="C:membrane"/>
    <property type="evidence" value="ECO:0007669"/>
    <property type="project" value="InterPro"/>
</dbReference>
<dbReference type="PRINTS" id="PR00260">
    <property type="entry name" value="CHEMTRNSDUCR"/>
</dbReference>
<dbReference type="InterPro" id="IPR029150">
    <property type="entry name" value="dCache_3"/>
</dbReference>
<dbReference type="AlphaFoldDB" id="A0A1M5S1G5"/>
<feature type="transmembrane region" description="Helical" evidence="5">
    <location>
        <begin position="290"/>
        <end position="313"/>
    </location>
</feature>
<dbReference type="SMART" id="SM00304">
    <property type="entry name" value="HAMP"/>
    <property type="match status" value="2"/>
</dbReference>
<dbReference type="SMART" id="SM00283">
    <property type="entry name" value="MA"/>
    <property type="match status" value="1"/>
</dbReference>
<keyword evidence="5" id="KW-1133">Transmembrane helix</keyword>
<dbReference type="STRING" id="1121409.SAMN02745124_00113"/>
<feature type="region of interest" description="Disordered" evidence="4">
    <location>
        <begin position="663"/>
        <end position="682"/>
    </location>
</feature>
<evidence type="ECO:0000256" key="4">
    <source>
        <dbReference type="SAM" id="MobiDB-lite"/>
    </source>
</evidence>
<dbReference type="PROSITE" id="PS50885">
    <property type="entry name" value="HAMP"/>
    <property type="match status" value="1"/>
</dbReference>
<gene>
    <name evidence="8" type="ORF">SAMN02745124_00113</name>
</gene>
<dbReference type="GO" id="GO:0007165">
    <property type="term" value="P:signal transduction"/>
    <property type="evidence" value="ECO:0007669"/>
    <property type="project" value="UniProtKB-KW"/>
</dbReference>
<dbReference type="Pfam" id="PF00672">
    <property type="entry name" value="HAMP"/>
    <property type="match status" value="1"/>
</dbReference>
<dbReference type="InterPro" id="IPR004090">
    <property type="entry name" value="Chemotax_Me-accpt_rcpt"/>
</dbReference>
<feature type="domain" description="Methyl-accepting transducer" evidence="6">
    <location>
        <begin position="381"/>
        <end position="624"/>
    </location>
</feature>
<keyword evidence="1 3" id="KW-0807">Transducer</keyword>
<dbReference type="EMBL" id="FQXS01000001">
    <property type="protein sequence ID" value="SHH32261.1"/>
    <property type="molecule type" value="Genomic_DNA"/>
</dbReference>
<proteinExistence type="inferred from homology"/>
<evidence type="ECO:0000313" key="8">
    <source>
        <dbReference type="EMBL" id="SHH32261.1"/>
    </source>
</evidence>
<evidence type="ECO:0000256" key="5">
    <source>
        <dbReference type="SAM" id="Phobius"/>
    </source>
</evidence>
<keyword evidence="5" id="KW-0812">Transmembrane</keyword>
<dbReference type="InterPro" id="IPR004089">
    <property type="entry name" value="MCPsignal_dom"/>
</dbReference>
<dbReference type="Proteomes" id="UP000184139">
    <property type="component" value="Unassembled WGS sequence"/>
</dbReference>
<reference evidence="8 9" key="1">
    <citation type="submission" date="2016-11" db="EMBL/GenBank/DDBJ databases">
        <authorList>
            <person name="Jaros S."/>
            <person name="Januszkiewicz K."/>
            <person name="Wedrychowicz H."/>
        </authorList>
    </citation>
    <scope>NUCLEOTIDE SEQUENCE [LARGE SCALE GENOMIC DNA]</scope>
    <source>
        <strain evidence="8 9">DSM 9705</strain>
    </source>
</reference>
<dbReference type="Pfam" id="PF00015">
    <property type="entry name" value="MCPsignal"/>
    <property type="match status" value="1"/>
</dbReference>
<dbReference type="PANTHER" id="PTHR32089">
    <property type="entry name" value="METHYL-ACCEPTING CHEMOTAXIS PROTEIN MCPB"/>
    <property type="match status" value="1"/>
</dbReference>
<dbReference type="SUPFAM" id="SSF58104">
    <property type="entry name" value="Methyl-accepting chemotaxis protein (MCP) signaling domain"/>
    <property type="match status" value="1"/>
</dbReference>
<evidence type="ECO:0000259" key="7">
    <source>
        <dbReference type="PROSITE" id="PS50885"/>
    </source>
</evidence>
<dbReference type="Pfam" id="PF14827">
    <property type="entry name" value="dCache_3"/>
    <property type="match status" value="1"/>
</dbReference>
<feature type="compositionally biased region" description="Basic residues" evidence="4">
    <location>
        <begin position="671"/>
        <end position="682"/>
    </location>
</feature>
<keyword evidence="5" id="KW-0472">Membrane</keyword>
<dbReference type="Gene3D" id="1.10.8.500">
    <property type="entry name" value="HAMP domain in histidine kinase"/>
    <property type="match status" value="1"/>
</dbReference>
<keyword evidence="9" id="KW-1185">Reference proteome</keyword>
<dbReference type="RefSeq" id="WP_073372882.1">
    <property type="nucleotide sequence ID" value="NZ_FQXS01000001.1"/>
</dbReference>
<name>A0A1M5S1G5_9BACT</name>
<evidence type="ECO:0000259" key="6">
    <source>
        <dbReference type="PROSITE" id="PS50111"/>
    </source>
</evidence>
<evidence type="ECO:0000256" key="2">
    <source>
        <dbReference type="ARBA" id="ARBA00029447"/>
    </source>
</evidence>
<accession>A0A1M5S1G5</accession>
<comment type="similarity">
    <text evidence="2">Belongs to the methyl-accepting chemotaxis (MCP) protein family.</text>
</comment>